<dbReference type="AlphaFoldDB" id="A0A918J8W8"/>
<proteinExistence type="predicted"/>
<comment type="caution">
    <text evidence="2">The sequence shown here is derived from an EMBL/GenBank/DDBJ whole genome shotgun (WGS) entry which is preliminary data.</text>
</comment>
<evidence type="ECO:0000313" key="3">
    <source>
        <dbReference type="Proteomes" id="UP000620224"/>
    </source>
</evidence>
<gene>
    <name evidence="2" type="ORF">GCM10010503_39870</name>
</gene>
<sequence length="81" mass="8432">MSTLVQQVERPGGGAAQSNPAAAPAELVNRALHTAQGLRARAAVPAIGGRLQARSAGGRSSVHTHTARPAMPWFMRGTEYT</sequence>
<reference evidence="2" key="1">
    <citation type="journal article" date="2014" name="Int. J. Syst. Evol. Microbiol.">
        <title>Complete genome sequence of Corynebacterium casei LMG S-19264T (=DSM 44701T), isolated from a smear-ripened cheese.</title>
        <authorList>
            <consortium name="US DOE Joint Genome Institute (JGI-PGF)"/>
            <person name="Walter F."/>
            <person name="Albersmeier A."/>
            <person name="Kalinowski J."/>
            <person name="Ruckert C."/>
        </authorList>
    </citation>
    <scope>NUCLEOTIDE SEQUENCE</scope>
    <source>
        <strain evidence="2">JCM 4490</strain>
    </source>
</reference>
<evidence type="ECO:0000256" key="1">
    <source>
        <dbReference type="SAM" id="MobiDB-lite"/>
    </source>
</evidence>
<feature type="region of interest" description="Disordered" evidence="1">
    <location>
        <begin position="1"/>
        <end position="22"/>
    </location>
</feature>
<protein>
    <submittedName>
        <fullName evidence="2">Uncharacterized protein</fullName>
    </submittedName>
</protein>
<evidence type="ECO:0000313" key="2">
    <source>
        <dbReference type="EMBL" id="GGW58787.1"/>
    </source>
</evidence>
<feature type="region of interest" description="Disordered" evidence="1">
    <location>
        <begin position="52"/>
        <end position="81"/>
    </location>
</feature>
<dbReference type="Proteomes" id="UP000620224">
    <property type="component" value="Unassembled WGS sequence"/>
</dbReference>
<dbReference type="EMBL" id="BMUE01000008">
    <property type="protein sequence ID" value="GGW58787.1"/>
    <property type="molecule type" value="Genomic_DNA"/>
</dbReference>
<organism evidence="2 3">
    <name type="scientific">Streptomyces lucensis JCM 4490</name>
    <dbReference type="NCBI Taxonomy" id="1306176"/>
    <lineage>
        <taxon>Bacteria</taxon>
        <taxon>Bacillati</taxon>
        <taxon>Actinomycetota</taxon>
        <taxon>Actinomycetes</taxon>
        <taxon>Kitasatosporales</taxon>
        <taxon>Streptomycetaceae</taxon>
        <taxon>Streptomyces</taxon>
    </lineage>
</organism>
<name>A0A918J8W8_9ACTN</name>
<reference evidence="2" key="2">
    <citation type="submission" date="2020-09" db="EMBL/GenBank/DDBJ databases">
        <authorList>
            <person name="Sun Q."/>
            <person name="Ohkuma M."/>
        </authorList>
    </citation>
    <scope>NUCLEOTIDE SEQUENCE</scope>
    <source>
        <strain evidence="2">JCM 4490</strain>
    </source>
</reference>
<accession>A0A918J8W8</accession>
<keyword evidence="3" id="KW-1185">Reference proteome</keyword>